<dbReference type="Proteomes" id="UP001372834">
    <property type="component" value="Unassembled WGS sequence"/>
</dbReference>
<dbReference type="AlphaFoldDB" id="A0AAN8PVS0"/>
<name>A0AAN8PVS0_POLSC</name>
<accession>A0AAN8PVS0</accession>
<sequence length="81" mass="9291">FRFIRTKDLAENGLIKHTQTQTPPNRGPDRVLPKSWSVIKYVKPFPKLSRHNSPFINLLKALLSIPYKHACVLGKTLKKPT</sequence>
<reference evidence="1 2" key="1">
    <citation type="submission" date="2023-10" db="EMBL/GenBank/DDBJ databases">
        <title>Genomes of two closely related lineages of the louse Polyplax serrata with different host specificities.</title>
        <authorList>
            <person name="Martinu J."/>
            <person name="Tarabai H."/>
            <person name="Stefka J."/>
            <person name="Hypsa V."/>
        </authorList>
    </citation>
    <scope>NUCLEOTIDE SEQUENCE [LARGE SCALE GENOMIC DNA]</scope>
    <source>
        <strain evidence="1">HR10_N</strain>
    </source>
</reference>
<evidence type="ECO:0000313" key="2">
    <source>
        <dbReference type="Proteomes" id="UP001372834"/>
    </source>
</evidence>
<evidence type="ECO:0000313" key="1">
    <source>
        <dbReference type="EMBL" id="KAK6636751.1"/>
    </source>
</evidence>
<organism evidence="1 2">
    <name type="scientific">Polyplax serrata</name>
    <name type="common">Common mouse louse</name>
    <dbReference type="NCBI Taxonomy" id="468196"/>
    <lineage>
        <taxon>Eukaryota</taxon>
        <taxon>Metazoa</taxon>
        <taxon>Ecdysozoa</taxon>
        <taxon>Arthropoda</taxon>
        <taxon>Hexapoda</taxon>
        <taxon>Insecta</taxon>
        <taxon>Pterygota</taxon>
        <taxon>Neoptera</taxon>
        <taxon>Paraneoptera</taxon>
        <taxon>Psocodea</taxon>
        <taxon>Troctomorpha</taxon>
        <taxon>Phthiraptera</taxon>
        <taxon>Anoplura</taxon>
        <taxon>Polyplacidae</taxon>
        <taxon>Polyplax</taxon>
    </lineage>
</organism>
<comment type="caution">
    <text evidence="1">The sequence shown here is derived from an EMBL/GenBank/DDBJ whole genome shotgun (WGS) entry which is preliminary data.</text>
</comment>
<gene>
    <name evidence="1" type="ORF">RUM43_010414</name>
</gene>
<protein>
    <submittedName>
        <fullName evidence="1">Uncharacterized protein</fullName>
    </submittedName>
</protein>
<feature type="non-terminal residue" evidence="1">
    <location>
        <position position="1"/>
    </location>
</feature>
<proteinExistence type="predicted"/>
<dbReference type="EMBL" id="JAWJWE010000004">
    <property type="protein sequence ID" value="KAK6636751.1"/>
    <property type="molecule type" value="Genomic_DNA"/>
</dbReference>
<feature type="non-terminal residue" evidence="1">
    <location>
        <position position="81"/>
    </location>
</feature>